<feature type="transmembrane region" description="Helical" evidence="1">
    <location>
        <begin position="36"/>
        <end position="53"/>
    </location>
</feature>
<gene>
    <name evidence="2" type="ORF">UFOPK1421_00366</name>
    <name evidence="3" type="ORF">UFOPK1820_00652</name>
    <name evidence="4" type="ORF">UFOPK2921_01362</name>
</gene>
<reference evidence="2" key="1">
    <citation type="submission" date="2020-05" db="EMBL/GenBank/DDBJ databases">
        <authorList>
            <person name="Chiriac C."/>
            <person name="Salcher M."/>
            <person name="Ghai R."/>
            <person name="Kavagutti S V."/>
        </authorList>
    </citation>
    <scope>NUCLEOTIDE SEQUENCE</scope>
</reference>
<name>A0A6J6BAR6_9ZZZZ</name>
<accession>A0A6J6BAR6</accession>
<feature type="transmembrane region" description="Helical" evidence="1">
    <location>
        <begin position="73"/>
        <end position="92"/>
    </location>
</feature>
<dbReference type="EMBL" id="CAEZSL010000025">
    <property type="protein sequence ID" value="CAB4536111.1"/>
    <property type="molecule type" value="Genomic_DNA"/>
</dbReference>
<dbReference type="EMBL" id="CAEZZV010000223">
    <property type="protein sequence ID" value="CAB4789558.1"/>
    <property type="molecule type" value="Genomic_DNA"/>
</dbReference>
<organism evidence="2">
    <name type="scientific">freshwater metagenome</name>
    <dbReference type="NCBI Taxonomy" id="449393"/>
    <lineage>
        <taxon>unclassified sequences</taxon>
        <taxon>metagenomes</taxon>
        <taxon>ecological metagenomes</taxon>
    </lineage>
</organism>
<dbReference type="AlphaFoldDB" id="A0A6J6BAR6"/>
<dbReference type="EMBL" id="CAEZUK010000085">
    <property type="protein sequence ID" value="CAB4599818.1"/>
    <property type="molecule type" value="Genomic_DNA"/>
</dbReference>
<protein>
    <submittedName>
        <fullName evidence="2">Unannotated protein</fullName>
    </submittedName>
</protein>
<evidence type="ECO:0000313" key="2">
    <source>
        <dbReference type="EMBL" id="CAB4536111.1"/>
    </source>
</evidence>
<evidence type="ECO:0000256" key="1">
    <source>
        <dbReference type="SAM" id="Phobius"/>
    </source>
</evidence>
<keyword evidence="1" id="KW-0472">Membrane</keyword>
<evidence type="ECO:0000313" key="3">
    <source>
        <dbReference type="EMBL" id="CAB4599818.1"/>
    </source>
</evidence>
<proteinExistence type="predicted"/>
<sequence length="134" mass="15130">MWQERFYVQKAWFGLIIFWSFVRIGTAELYFAKYGINIWAFALIEIVSSPILARSSSRMAVALKYHEIRQSILWGGLTMVSFSAPDVYLLTAGRGLPWVAYGIVLLLMTVAGTASVIKLKQKVSLQASLNRVHD</sequence>
<evidence type="ECO:0000313" key="4">
    <source>
        <dbReference type="EMBL" id="CAB4789558.1"/>
    </source>
</evidence>
<keyword evidence="1" id="KW-1133">Transmembrane helix</keyword>
<feature type="transmembrane region" description="Helical" evidence="1">
    <location>
        <begin position="12"/>
        <end position="30"/>
    </location>
</feature>
<keyword evidence="1" id="KW-0812">Transmembrane</keyword>
<feature type="transmembrane region" description="Helical" evidence="1">
    <location>
        <begin position="98"/>
        <end position="117"/>
    </location>
</feature>